<name>A0A2K9VGV4_9CAUD</name>
<dbReference type="GeneID" id="54987719"/>
<reference evidence="2 3" key="1">
    <citation type="submission" date="2017-12" db="EMBL/GenBank/DDBJ databases">
        <title>Phages infecting Faecalibacterium prausnitzii belong to novel viral genera that help decipher intestinal viromes.</title>
        <authorList>
            <person name="Petit M.-A."/>
            <person name="De Paepe M."/>
            <person name="Benevides L."/>
            <person name="Langella P."/>
        </authorList>
    </citation>
    <scope>NUCLEOTIDE SEQUENCE [LARGE SCALE GENOMIC DNA]</scope>
</reference>
<keyword evidence="3" id="KW-1185">Reference proteome</keyword>
<protein>
    <submittedName>
        <fullName evidence="2">Uncharacterized protein</fullName>
    </submittedName>
</protein>
<dbReference type="RefSeq" id="YP_009797306.1">
    <property type="nucleotide sequence ID" value="NC_047913.1"/>
</dbReference>
<evidence type="ECO:0000256" key="1">
    <source>
        <dbReference type="SAM" id="MobiDB-lite"/>
    </source>
</evidence>
<feature type="region of interest" description="Disordered" evidence="1">
    <location>
        <begin position="50"/>
        <end position="70"/>
    </location>
</feature>
<dbReference type="KEGG" id="vg:54987719"/>
<accession>A0A2K9VGV4</accession>
<dbReference type="EMBL" id="MG711460">
    <property type="protein sequence ID" value="AUV61520.1"/>
    <property type="molecule type" value="Genomic_DNA"/>
</dbReference>
<sequence length="108" mass="11977">MTGLELLKAPEATAGEIADIISAPCPPTIPAHCDGVSCRECWLTWLTGEPIKEKEPPDKRTAPDDAPAYYHPPVKAIREAAERIREGRMEYAAEALTRRSDPEEPRRP</sequence>
<evidence type="ECO:0000313" key="3">
    <source>
        <dbReference type="Proteomes" id="UP000241370"/>
    </source>
</evidence>
<feature type="compositionally biased region" description="Basic and acidic residues" evidence="1">
    <location>
        <begin position="50"/>
        <end position="63"/>
    </location>
</feature>
<evidence type="ECO:0000313" key="2">
    <source>
        <dbReference type="EMBL" id="AUV61520.1"/>
    </source>
</evidence>
<dbReference type="Proteomes" id="UP000241370">
    <property type="component" value="Segment"/>
</dbReference>
<organism evidence="2 3">
    <name type="scientific">Faecalibacterium phage FP_Mushu</name>
    <dbReference type="NCBI Taxonomy" id="2070185"/>
    <lineage>
        <taxon>Viruses</taxon>
        <taxon>Duplodnaviria</taxon>
        <taxon>Heunggongvirae</taxon>
        <taxon>Uroviricota</taxon>
        <taxon>Caudoviricetes</taxon>
        <taxon>Mushuvirus</taxon>
        <taxon>Mushuvirus mushu</taxon>
    </lineage>
</organism>
<proteinExistence type="predicted"/>